<sequence length="492" mass="53275">MKEFANYDALGLADLVKRKEVTPLELVEESIRRIEETNPKLNAVIIRMFDHAREMAQKPVSDGVFAGVPFLIKDLVSTYKGFPFTRGCKGLKNYIAPEDSELMKRYKATGVIVVGKTNTPEFGLMGVTEPEAYGPTVTPWNVQHTSGGSSGGSASSIAAGFVPMASGGDGGGSLRIPASCCGLFGLKPSRGRTPTGPKGEHWQGAAVEHIITRSVRDSAAMLDATNGGDIGSPYIIQPPTRKYMEEITTDPGKLRIAFSTQSPVGGDVHPECIQAVNNAAKLLSELGHDVEEKTPDYDGLELATSYLTMVFGETAVEIDHLKSMLGRKATRKDVEAVTWTLALLGRSFSAYEFAKAKRNWNTFSRAMQCFHQTYDVYLTPTIATPPPKVGETAPRLLEILGIKVVNLLGLGKTLKASGIVDKMAKQMLEKFPFTQLANLTGQPAMSVPLHWTAEGLPCGVQFVAPLGDEATLFRLAAQLEKAQPWFEKTPVI</sequence>
<dbReference type="InterPro" id="IPR020556">
    <property type="entry name" value="Amidase_CS"/>
</dbReference>
<dbReference type="Gene3D" id="3.90.1300.10">
    <property type="entry name" value="Amidase signature (AS) domain"/>
    <property type="match status" value="1"/>
</dbReference>
<organism evidence="3 4">
    <name type="scientific">Uabimicrobium amorphum</name>
    <dbReference type="NCBI Taxonomy" id="2596890"/>
    <lineage>
        <taxon>Bacteria</taxon>
        <taxon>Pseudomonadati</taxon>
        <taxon>Planctomycetota</taxon>
        <taxon>Candidatus Uabimicrobiia</taxon>
        <taxon>Candidatus Uabimicrobiales</taxon>
        <taxon>Candidatus Uabimicrobiaceae</taxon>
        <taxon>Candidatus Uabimicrobium</taxon>
    </lineage>
</organism>
<feature type="domain" description="Amidase" evidence="2">
    <location>
        <begin position="25"/>
        <end position="472"/>
    </location>
</feature>
<dbReference type="Pfam" id="PF01425">
    <property type="entry name" value="Amidase"/>
    <property type="match status" value="1"/>
</dbReference>
<gene>
    <name evidence="3" type="ORF">UABAM_04921</name>
</gene>
<dbReference type="PROSITE" id="PS00571">
    <property type="entry name" value="AMIDASES"/>
    <property type="match status" value="1"/>
</dbReference>
<dbReference type="PANTHER" id="PTHR11895:SF7">
    <property type="entry name" value="GLUTAMYL-TRNA(GLN) AMIDOTRANSFERASE SUBUNIT A, MITOCHONDRIAL"/>
    <property type="match status" value="1"/>
</dbReference>
<accession>A0A5S9ITX7</accession>
<reference evidence="3 4" key="1">
    <citation type="submission" date="2019-08" db="EMBL/GenBank/DDBJ databases">
        <title>Complete genome sequence of Candidatus Uab amorphum.</title>
        <authorList>
            <person name="Shiratori T."/>
            <person name="Suzuki S."/>
            <person name="Kakizawa Y."/>
            <person name="Ishida K."/>
        </authorList>
    </citation>
    <scope>NUCLEOTIDE SEQUENCE [LARGE SCALE GENOMIC DNA]</scope>
    <source>
        <strain evidence="3 4">SRT547</strain>
    </source>
</reference>
<evidence type="ECO:0000256" key="1">
    <source>
        <dbReference type="ARBA" id="ARBA00009199"/>
    </source>
</evidence>
<evidence type="ECO:0000313" key="3">
    <source>
        <dbReference type="EMBL" id="BBM86535.1"/>
    </source>
</evidence>
<dbReference type="InterPro" id="IPR036928">
    <property type="entry name" value="AS_sf"/>
</dbReference>
<dbReference type="GO" id="GO:0003824">
    <property type="term" value="F:catalytic activity"/>
    <property type="evidence" value="ECO:0007669"/>
    <property type="project" value="InterPro"/>
</dbReference>
<evidence type="ECO:0000313" key="4">
    <source>
        <dbReference type="Proteomes" id="UP000326354"/>
    </source>
</evidence>
<evidence type="ECO:0000259" key="2">
    <source>
        <dbReference type="Pfam" id="PF01425"/>
    </source>
</evidence>
<dbReference type="AlphaFoldDB" id="A0A5S9ITX7"/>
<dbReference type="InterPro" id="IPR023631">
    <property type="entry name" value="Amidase_dom"/>
</dbReference>
<protein>
    <submittedName>
        <fullName evidence="3">Amidase</fullName>
    </submittedName>
</protein>
<name>A0A5S9ITX7_UABAM</name>
<proteinExistence type="inferred from homology"/>
<dbReference type="Proteomes" id="UP000326354">
    <property type="component" value="Chromosome"/>
</dbReference>
<dbReference type="InterPro" id="IPR000120">
    <property type="entry name" value="Amidase"/>
</dbReference>
<dbReference type="KEGG" id="uam:UABAM_04921"/>
<dbReference type="PANTHER" id="PTHR11895">
    <property type="entry name" value="TRANSAMIDASE"/>
    <property type="match status" value="1"/>
</dbReference>
<comment type="similarity">
    <text evidence="1">Belongs to the amidase family.</text>
</comment>
<dbReference type="SUPFAM" id="SSF75304">
    <property type="entry name" value="Amidase signature (AS) enzymes"/>
    <property type="match status" value="1"/>
</dbReference>
<dbReference type="EMBL" id="AP019860">
    <property type="protein sequence ID" value="BBM86535.1"/>
    <property type="molecule type" value="Genomic_DNA"/>
</dbReference>
<keyword evidence="4" id="KW-1185">Reference proteome</keyword>